<feature type="transmembrane region" description="Helical" evidence="1">
    <location>
        <begin position="49"/>
        <end position="82"/>
    </location>
</feature>
<gene>
    <name evidence="4" type="ORF">EDC62_1435</name>
</gene>
<dbReference type="InterPro" id="IPR049177">
    <property type="entry name" value="MgtC_SapB_SrpB_YhiD_N"/>
</dbReference>
<name>A0A3N4UA01_9BURK</name>
<evidence type="ECO:0000313" key="4">
    <source>
        <dbReference type="EMBL" id="RPE67556.1"/>
    </source>
</evidence>
<dbReference type="Pfam" id="PF02308">
    <property type="entry name" value="MgtC"/>
    <property type="match status" value="1"/>
</dbReference>
<feature type="domain" description="MgtC/SapB/SrpB/YhiD N-terminal" evidence="2">
    <location>
        <begin position="16"/>
        <end position="134"/>
    </location>
</feature>
<feature type="transmembrane region" description="Helical" evidence="1">
    <location>
        <begin position="310"/>
        <end position="330"/>
    </location>
</feature>
<feature type="transmembrane region" description="Helical" evidence="1">
    <location>
        <begin position="342"/>
        <end position="363"/>
    </location>
</feature>
<sequence length="433" mass="44150">MNGIGSPDFLHAVALLAAALGCGLLVGVERERRKGDGASRRPAGLRTFAITSVMGAAGMLAGGVFLALVGALLVAALVVVAYGRDRGQDPGITTELALMLTYFIGVLCTVDPALASALAVALTALLAAREPLHRFARQWLTEGEVRDGIILAALLLVALPVVPDRPLWGPVLNPHVLLKLLALMLAVQALGHLARRLLRARQALVLSAVSAGFVSSTATIAQAGLVARAQAQEPAVVRTQAAVGVLSCVATMVQLLLVAGTVQPSWVRLLALPALAGAGFAAFWGMWLLRGTHTQDLSGVESGPLPPSERMFSLPQAAGVAVALTGVTALTQAARAGLGDAGLWATTLLAALFELHSAVAAVLAQGPAPVSAQDAHFPLLWAVLGALTVHGLAKSVVAAVSGGWVYARAALGGLLGHTAVFVGLLAWLGGVFG</sequence>
<protein>
    <submittedName>
        <fullName evidence="4">Uncharacterized membrane protein (DUF4010 family)</fullName>
    </submittedName>
</protein>
<dbReference type="EMBL" id="RKQL01000003">
    <property type="protein sequence ID" value="RPE67556.1"/>
    <property type="molecule type" value="Genomic_DNA"/>
</dbReference>
<reference evidence="4 5" key="1">
    <citation type="submission" date="2018-11" db="EMBL/GenBank/DDBJ databases">
        <title>Genomic Encyclopedia of Type Strains, Phase IV (KMG-IV): sequencing the most valuable type-strain genomes for metagenomic binning, comparative biology and taxonomic classification.</title>
        <authorList>
            <person name="Goeker M."/>
        </authorList>
    </citation>
    <scope>NUCLEOTIDE SEQUENCE [LARGE SCALE GENOMIC DNA]</scope>
    <source>
        <strain evidence="4 5">DSM 101684</strain>
    </source>
</reference>
<evidence type="ECO:0000313" key="5">
    <source>
        <dbReference type="Proteomes" id="UP000272193"/>
    </source>
</evidence>
<feature type="transmembrane region" description="Helical" evidence="1">
    <location>
        <begin position="405"/>
        <end position="428"/>
    </location>
</feature>
<accession>A0A3N4UA01</accession>
<dbReference type="OrthoDB" id="9813718at2"/>
<dbReference type="PANTHER" id="PTHR39084:SF1">
    <property type="entry name" value="DUF4010 DOMAIN-CONTAINING PROTEIN"/>
    <property type="match status" value="1"/>
</dbReference>
<evidence type="ECO:0000256" key="1">
    <source>
        <dbReference type="SAM" id="Phobius"/>
    </source>
</evidence>
<dbReference type="InterPro" id="IPR025105">
    <property type="entry name" value="DUF4010"/>
</dbReference>
<feature type="transmembrane region" description="Helical" evidence="1">
    <location>
        <begin position="102"/>
        <end position="128"/>
    </location>
</feature>
<dbReference type="AlphaFoldDB" id="A0A3N4UA01"/>
<feature type="domain" description="DUF4010" evidence="3">
    <location>
        <begin position="184"/>
        <end position="400"/>
    </location>
</feature>
<keyword evidence="1" id="KW-0812">Transmembrane</keyword>
<keyword evidence="5" id="KW-1185">Reference proteome</keyword>
<dbReference type="Pfam" id="PF13194">
    <property type="entry name" value="DUF4010"/>
    <property type="match status" value="1"/>
</dbReference>
<organism evidence="4 5">
    <name type="scientific">Tibeticola sediminis</name>
    <dbReference type="NCBI Taxonomy" id="1917811"/>
    <lineage>
        <taxon>Bacteria</taxon>
        <taxon>Pseudomonadati</taxon>
        <taxon>Pseudomonadota</taxon>
        <taxon>Betaproteobacteria</taxon>
        <taxon>Burkholderiales</taxon>
        <taxon>Comamonadaceae</taxon>
        <taxon>Tibeticola</taxon>
    </lineage>
</organism>
<evidence type="ECO:0000259" key="3">
    <source>
        <dbReference type="Pfam" id="PF13194"/>
    </source>
</evidence>
<feature type="transmembrane region" description="Helical" evidence="1">
    <location>
        <begin position="375"/>
        <end position="393"/>
    </location>
</feature>
<feature type="transmembrane region" description="Helical" evidence="1">
    <location>
        <begin position="269"/>
        <end position="290"/>
    </location>
</feature>
<proteinExistence type="predicted"/>
<comment type="caution">
    <text evidence="4">The sequence shown here is derived from an EMBL/GenBank/DDBJ whole genome shotgun (WGS) entry which is preliminary data.</text>
</comment>
<dbReference type="PANTHER" id="PTHR39084">
    <property type="entry name" value="MEMBRANE PROTEIN-RELATED"/>
    <property type="match status" value="1"/>
</dbReference>
<keyword evidence="1" id="KW-0472">Membrane</keyword>
<feature type="transmembrane region" description="Helical" evidence="1">
    <location>
        <begin position="241"/>
        <end position="262"/>
    </location>
</feature>
<evidence type="ECO:0000259" key="2">
    <source>
        <dbReference type="Pfam" id="PF02308"/>
    </source>
</evidence>
<dbReference type="RefSeq" id="WP_124222139.1">
    <property type="nucleotide sequence ID" value="NZ_RKQL01000003.1"/>
</dbReference>
<feature type="transmembrane region" description="Helical" evidence="1">
    <location>
        <begin position="12"/>
        <end position="28"/>
    </location>
</feature>
<feature type="transmembrane region" description="Helical" evidence="1">
    <location>
        <begin position="203"/>
        <end position="221"/>
    </location>
</feature>
<dbReference type="Proteomes" id="UP000272193">
    <property type="component" value="Unassembled WGS sequence"/>
</dbReference>
<keyword evidence="1" id="KW-1133">Transmembrane helix</keyword>